<feature type="compositionally biased region" description="Acidic residues" evidence="1">
    <location>
        <begin position="73"/>
        <end position="83"/>
    </location>
</feature>
<evidence type="ECO:0000256" key="1">
    <source>
        <dbReference type="SAM" id="MobiDB-lite"/>
    </source>
</evidence>
<name>A0A0P1BF34_9BASI</name>
<dbReference type="Proteomes" id="UP000054845">
    <property type="component" value="Unassembled WGS sequence"/>
</dbReference>
<dbReference type="EMBL" id="CCYA01000248">
    <property type="protein sequence ID" value="CEH14782.1"/>
    <property type="molecule type" value="Genomic_DNA"/>
</dbReference>
<feature type="compositionally biased region" description="Polar residues" evidence="1">
    <location>
        <begin position="170"/>
        <end position="182"/>
    </location>
</feature>
<organism evidence="2 3">
    <name type="scientific">Ceraceosorus bombacis</name>
    <dbReference type="NCBI Taxonomy" id="401625"/>
    <lineage>
        <taxon>Eukaryota</taxon>
        <taxon>Fungi</taxon>
        <taxon>Dikarya</taxon>
        <taxon>Basidiomycota</taxon>
        <taxon>Ustilaginomycotina</taxon>
        <taxon>Exobasidiomycetes</taxon>
        <taxon>Ceraceosorales</taxon>
        <taxon>Ceraceosoraceae</taxon>
        <taxon>Ceraceosorus</taxon>
    </lineage>
</organism>
<feature type="region of interest" description="Disordered" evidence="1">
    <location>
        <begin position="296"/>
        <end position="369"/>
    </location>
</feature>
<proteinExistence type="predicted"/>
<protein>
    <submittedName>
        <fullName evidence="2">Uncharacterized protein</fullName>
    </submittedName>
</protein>
<reference evidence="2 3" key="1">
    <citation type="submission" date="2014-09" db="EMBL/GenBank/DDBJ databases">
        <authorList>
            <person name="Magalhaes I.L.F."/>
            <person name="Oliveira U."/>
            <person name="Santos F.R."/>
            <person name="Vidigal T.H.D.A."/>
            <person name="Brescovit A.D."/>
            <person name="Santos A.J."/>
        </authorList>
    </citation>
    <scope>NUCLEOTIDE SEQUENCE [LARGE SCALE GENOMIC DNA]</scope>
</reference>
<sequence length="448" mass="47477">MSWKVGATSALGDGRKRPRQSTRPPHEPEHISHTGSSYSLDEGTKGGRLSGASASPQTGDSLDLLPSDHEYDADSDADGEDFEGAPSKRQALHSRGLFLRDERPPRKRPHLSAEAEVELGRNLSGMSLCLSPNLQVTEEPIPLAPPSSPTKDHSTSVHFSSSSQVDLYPSQGSTMYPSSSASAMIGDSHSAEQTTLDDVAMKIRRGPSSYEVEKDRVVVTTLSDTSSDGSVSECGEKISAEARSTESQAGALAEDGSVRVHPKLLSKLEDLQAALVRDSAAARLGLHARQWGKRRVSPLGGSVTGAPGARSQSVSPRPTSPTNTVLPSREESTAALILWKRPEDLLGTPTAGGSSAKSHETSERQQHPAASFSFVSKAAAHLQQVEHSEFDAASNSAAPNPYQHLGTSPLHWPTPTSSTEAATHQNSPRSTLSATCSTEKLSDAMDID</sequence>
<feature type="compositionally biased region" description="Polar residues" evidence="1">
    <location>
        <begin position="221"/>
        <end position="230"/>
    </location>
</feature>
<feature type="region of interest" description="Disordered" evidence="1">
    <location>
        <begin position="385"/>
        <end position="448"/>
    </location>
</feature>
<feature type="compositionally biased region" description="Polar residues" evidence="1">
    <location>
        <begin position="414"/>
        <end position="439"/>
    </location>
</feature>
<feature type="region of interest" description="Disordered" evidence="1">
    <location>
        <begin position="221"/>
        <end position="256"/>
    </location>
</feature>
<feature type="region of interest" description="Disordered" evidence="1">
    <location>
        <begin position="1"/>
        <end position="113"/>
    </location>
</feature>
<feature type="compositionally biased region" description="Basic and acidic residues" evidence="1">
    <location>
        <begin position="234"/>
        <end position="244"/>
    </location>
</feature>
<feature type="compositionally biased region" description="Polar residues" evidence="1">
    <location>
        <begin position="310"/>
        <end position="326"/>
    </location>
</feature>
<feature type="compositionally biased region" description="Basic and acidic residues" evidence="1">
    <location>
        <begin position="357"/>
        <end position="366"/>
    </location>
</feature>
<evidence type="ECO:0000313" key="3">
    <source>
        <dbReference type="Proteomes" id="UP000054845"/>
    </source>
</evidence>
<dbReference type="OrthoDB" id="2554051at2759"/>
<feature type="region of interest" description="Disordered" evidence="1">
    <location>
        <begin position="139"/>
        <end position="193"/>
    </location>
</feature>
<dbReference type="AlphaFoldDB" id="A0A0P1BF34"/>
<accession>A0A0P1BF34</accession>
<keyword evidence="3" id="KW-1185">Reference proteome</keyword>
<evidence type="ECO:0000313" key="2">
    <source>
        <dbReference type="EMBL" id="CEH14782.1"/>
    </source>
</evidence>